<feature type="region of interest" description="Disordered" evidence="1">
    <location>
        <begin position="1"/>
        <end position="104"/>
    </location>
</feature>
<comment type="caution">
    <text evidence="3">The sequence shown here is derived from an EMBL/GenBank/DDBJ whole genome shotgun (WGS) entry which is preliminary data.</text>
</comment>
<gene>
    <name evidence="3" type="ORF">A3K89_20460</name>
</gene>
<feature type="compositionally biased region" description="Polar residues" evidence="1">
    <location>
        <begin position="33"/>
        <end position="43"/>
    </location>
</feature>
<dbReference type="AlphaFoldDB" id="A0A177YI26"/>
<feature type="compositionally biased region" description="Low complexity" evidence="1">
    <location>
        <begin position="253"/>
        <end position="290"/>
    </location>
</feature>
<organism evidence="3 4">
    <name type="scientific">Rhodococcoides kyotonense</name>
    <dbReference type="NCBI Taxonomy" id="398843"/>
    <lineage>
        <taxon>Bacteria</taxon>
        <taxon>Bacillati</taxon>
        <taxon>Actinomycetota</taxon>
        <taxon>Actinomycetes</taxon>
        <taxon>Mycobacteriales</taxon>
        <taxon>Nocardiaceae</taxon>
        <taxon>Rhodococcoides</taxon>
    </lineage>
</organism>
<protein>
    <recommendedName>
        <fullName evidence="5">34 kDa antigenic protein</fullName>
    </recommendedName>
</protein>
<dbReference type="Pfam" id="PF17270">
    <property type="entry name" value="DUF5336"/>
    <property type="match status" value="1"/>
</dbReference>
<feature type="compositionally biased region" description="Low complexity" evidence="1">
    <location>
        <begin position="44"/>
        <end position="104"/>
    </location>
</feature>
<dbReference type="EMBL" id="LVHI01000011">
    <property type="protein sequence ID" value="OAK55236.1"/>
    <property type="molecule type" value="Genomic_DNA"/>
</dbReference>
<feature type="compositionally biased region" description="Low complexity" evidence="1">
    <location>
        <begin position="297"/>
        <end position="307"/>
    </location>
</feature>
<keyword evidence="2" id="KW-0812">Transmembrane</keyword>
<dbReference type="InterPro" id="IPR035166">
    <property type="entry name" value="DUF5336"/>
</dbReference>
<dbReference type="RefSeq" id="WP_068423864.1">
    <property type="nucleotide sequence ID" value="NZ_LVHI01000011.1"/>
</dbReference>
<keyword evidence="4" id="KW-1185">Reference proteome</keyword>
<evidence type="ECO:0008006" key="5">
    <source>
        <dbReference type="Google" id="ProtNLM"/>
    </source>
</evidence>
<evidence type="ECO:0000256" key="1">
    <source>
        <dbReference type="SAM" id="MobiDB-lite"/>
    </source>
</evidence>
<reference evidence="3 4" key="1">
    <citation type="submission" date="2016-03" db="EMBL/GenBank/DDBJ databases">
        <title>Genome sequence of Rhodococcus kyotonensis KB10.</title>
        <authorList>
            <person name="Jeong H."/>
            <person name="Hong C.E."/>
            <person name="Jo S.H."/>
            <person name="Park J.M."/>
        </authorList>
    </citation>
    <scope>NUCLEOTIDE SEQUENCE [LARGE SCALE GENOMIC DNA]</scope>
    <source>
        <strain evidence="3 4">KB10</strain>
    </source>
</reference>
<proteinExistence type="predicted"/>
<feature type="compositionally biased region" description="Gly residues" evidence="1">
    <location>
        <begin position="8"/>
        <end position="28"/>
    </location>
</feature>
<name>A0A177YI26_9NOCA</name>
<feature type="transmembrane region" description="Helical" evidence="2">
    <location>
        <begin position="211"/>
        <end position="239"/>
    </location>
</feature>
<keyword evidence="2" id="KW-0472">Membrane</keyword>
<dbReference type="Proteomes" id="UP000077519">
    <property type="component" value="Unassembled WGS sequence"/>
</dbReference>
<evidence type="ECO:0000313" key="3">
    <source>
        <dbReference type="EMBL" id="OAK55236.1"/>
    </source>
</evidence>
<feature type="transmembrane region" description="Helical" evidence="2">
    <location>
        <begin position="180"/>
        <end position="199"/>
    </location>
</feature>
<sequence length="398" mass="40219">MTYSPEGPGSGGAGSPGYGSGGYGGYGSTPGSTPQQNTPESQHGQSPYGQQSPYSPPSYGQSQQPGQGQYSQNPYAQGQYPGQPGQQNQTGQPSQPSQPGSYNPVLAAAKASPLPRILTLVVVAFGIVNLFAGLAGQYSAFDIANNFFLPGNGDPTSIALLLASGLVAAVGLLPKQPNTLGIATALAFSGWLVLVFQAFNVDTGSGVGSSIGLGAGAITVLVFGFLQTAAALAATLFAADILKAPAAKPVSYGQQNPFQGYGQQNQGQNPQPQNPQGYGYGQAPQSYGSSSQGGGYTPPTYSGPSGTQNATGGLGYPVGQSKSESGSSGLTGPAGQNSPYSQYQYGQPPVGASGQGAAQHAVPSESHTEREEESSSEQAPYSAPTQAFGTTPDKDDQK</sequence>
<accession>A0A177YI26</accession>
<evidence type="ECO:0000313" key="4">
    <source>
        <dbReference type="Proteomes" id="UP000077519"/>
    </source>
</evidence>
<feature type="compositionally biased region" description="Polar residues" evidence="1">
    <location>
        <begin position="320"/>
        <end position="345"/>
    </location>
</feature>
<feature type="region of interest" description="Disordered" evidence="1">
    <location>
        <begin position="253"/>
        <end position="398"/>
    </location>
</feature>
<feature type="transmembrane region" description="Helical" evidence="2">
    <location>
        <begin position="117"/>
        <end position="136"/>
    </location>
</feature>
<keyword evidence="2" id="KW-1133">Transmembrane helix</keyword>
<evidence type="ECO:0000256" key="2">
    <source>
        <dbReference type="SAM" id="Phobius"/>
    </source>
</evidence>
<feature type="transmembrane region" description="Helical" evidence="2">
    <location>
        <begin position="156"/>
        <end position="173"/>
    </location>
</feature>